<dbReference type="AlphaFoldDB" id="A0A7M5VG82"/>
<reference evidence="2" key="1">
    <citation type="submission" date="2021-01" db="UniProtKB">
        <authorList>
            <consortium name="EnsemblMetazoa"/>
        </authorList>
    </citation>
    <scope>IDENTIFICATION</scope>
</reference>
<accession>A0A7M5VG82</accession>
<evidence type="ECO:0000313" key="3">
    <source>
        <dbReference type="Proteomes" id="UP000594262"/>
    </source>
</evidence>
<feature type="compositionally biased region" description="Polar residues" evidence="1">
    <location>
        <begin position="102"/>
        <end position="115"/>
    </location>
</feature>
<proteinExistence type="predicted"/>
<evidence type="ECO:0000256" key="1">
    <source>
        <dbReference type="SAM" id="MobiDB-lite"/>
    </source>
</evidence>
<feature type="compositionally biased region" description="Low complexity" evidence="1">
    <location>
        <begin position="42"/>
        <end position="51"/>
    </location>
</feature>
<evidence type="ECO:0000313" key="2">
    <source>
        <dbReference type="EnsemblMetazoa" id="CLYHEMP011381.1"/>
    </source>
</evidence>
<name>A0A7M5VG82_9CNID</name>
<feature type="compositionally biased region" description="Low complexity" evidence="1">
    <location>
        <begin position="8"/>
        <end position="17"/>
    </location>
</feature>
<dbReference type="Proteomes" id="UP000594262">
    <property type="component" value="Unplaced"/>
</dbReference>
<feature type="region of interest" description="Disordered" evidence="1">
    <location>
        <begin position="1"/>
        <end position="120"/>
    </location>
</feature>
<sequence>MSHNWSKSTTDSSDTTTMPHNWSKSTTDSSDTTTMPHNWSKSTTDSTDTTTMSHNWSKSTTDSTDTTTMPHNWSKSTTDSTDTTTMSHNWSKSTTDSSDTTNIPLRTTIKSTGPTKPQVEKGMCQCVTPKECPYKALSWTMKDVTSLKGNSLGEKIRLALKLIDKQMAHLREKMKSFVSCKTNLQFFIKTHNGVEQQKSLKNYTDCLMAMQCKLSPWLRALTNRKQMLESDLTQLESGWVPHIKKSYDLIARSRTGKW</sequence>
<dbReference type="EnsemblMetazoa" id="CLYHEMT011381.1">
    <property type="protein sequence ID" value="CLYHEMP011381.1"/>
    <property type="gene ID" value="CLYHEMG011381"/>
</dbReference>
<organism evidence="2 3">
    <name type="scientific">Clytia hemisphaerica</name>
    <dbReference type="NCBI Taxonomy" id="252671"/>
    <lineage>
        <taxon>Eukaryota</taxon>
        <taxon>Metazoa</taxon>
        <taxon>Cnidaria</taxon>
        <taxon>Hydrozoa</taxon>
        <taxon>Hydroidolina</taxon>
        <taxon>Leptothecata</taxon>
        <taxon>Obeliida</taxon>
        <taxon>Clytiidae</taxon>
        <taxon>Clytia</taxon>
    </lineage>
</organism>
<keyword evidence="3" id="KW-1185">Reference proteome</keyword>
<feature type="compositionally biased region" description="Low complexity" evidence="1">
    <location>
        <begin position="59"/>
        <end position="68"/>
    </location>
</feature>
<protein>
    <submittedName>
        <fullName evidence="2">Uncharacterized protein</fullName>
    </submittedName>
</protein>
<feature type="compositionally biased region" description="Low complexity" evidence="1">
    <location>
        <begin position="25"/>
        <end position="34"/>
    </location>
</feature>
<feature type="compositionally biased region" description="Low complexity" evidence="1">
    <location>
        <begin position="76"/>
        <end position="101"/>
    </location>
</feature>